<sequence length="109" mass="12439">QNVTNFDKNTYVLKEINKGRFVYKTNVDVIINALENPENLIVEPTGVYDGPACFAYGKKSPFKVGSREEDIKQFFTQAQFVPFENAAHTVHKDSTSEFTETLINFILEK</sequence>
<accession>A0A8X6MR88</accession>
<evidence type="ECO:0000256" key="1">
    <source>
        <dbReference type="ARBA" id="ARBA00008645"/>
    </source>
</evidence>
<feature type="non-terminal residue" evidence="3">
    <location>
        <position position="1"/>
    </location>
</feature>
<dbReference type="SUPFAM" id="SSF53474">
    <property type="entry name" value="alpha/beta-Hydrolases"/>
    <property type="match status" value="1"/>
</dbReference>
<dbReference type="GO" id="GO:0052689">
    <property type="term" value="F:carboxylic ester hydrolase activity"/>
    <property type="evidence" value="ECO:0007669"/>
    <property type="project" value="TreeGrafter"/>
</dbReference>
<reference evidence="3" key="1">
    <citation type="submission" date="2020-08" db="EMBL/GenBank/DDBJ databases">
        <title>Multicomponent nature underlies the extraordinary mechanical properties of spider dragline silk.</title>
        <authorList>
            <person name="Kono N."/>
            <person name="Nakamura H."/>
            <person name="Mori M."/>
            <person name="Yoshida Y."/>
            <person name="Ohtoshi R."/>
            <person name="Malay A.D."/>
            <person name="Moran D.A.P."/>
            <person name="Tomita M."/>
            <person name="Numata K."/>
            <person name="Arakawa K."/>
        </authorList>
    </citation>
    <scope>NUCLEOTIDE SEQUENCE</scope>
</reference>
<evidence type="ECO:0000256" key="2">
    <source>
        <dbReference type="ARBA" id="ARBA00022801"/>
    </source>
</evidence>
<dbReference type="EMBL" id="BMAW01001274">
    <property type="protein sequence ID" value="GFS73329.1"/>
    <property type="molecule type" value="Genomic_DNA"/>
</dbReference>
<protein>
    <submittedName>
        <fullName evidence="3">Protein ABHD11</fullName>
    </submittedName>
</protein>
<gene>
    <name evidence="3" type="primary">abhd11_13</name>
    <name evidence="3" type="ORF">NPIL_615271</name>
</gene>
<comment type="similarity">
    <text evidence="1">Belongs to the AB hydrolase superfamily.</text>
</comment>
<evidence type="ECO:0000313" key="3">
    <source>
        <dbReference type="EMBL" id="GFS73329.1"/>
    </source>
</evidence>
<dbReference type="InterPro" id="IPR029058">
    <property type="entry name" value="AB_hydrolase_fold"/>
</dbReference>
<dbReference type="Proteomes" id="UP000887013">
    <property type="component" value="Unassembled WGS sequence"/>
</dbReference>
<proteinExistence type="inferred from homology"/>
<keyword evidence="2" id="KW-0378">Hydrolase</keyword>
<dbReference type="AlphaFoldDB" id="A0A8X6MR88"/>
<dbReference type="PANTHER" id="PTHR46118:SF4">
    <property type="entry name" value="PROTEIN ABHD11"/>
    <property type="match status" value="1"/>
</dbReference>
<name>A0A8X6MR88_NEPPI</name>
<dbReference type="Gene3D" id="3.40.50.1820">
    <property type="entry name" value="alpha/beta hydrolase"/>
    <property type="match status" value="1"/>
</dbReference>
<feature type="non-terminal residue" evidence="3">
    <location>
        <position position="109"/>
    </location>
</feature>
<keyword evidence="4" id="KW-1185">Reference proteome</keyword>
<dbReference type="OrthoDB" id="6409342at2759"/>
<dbReference type="PANTHER" id="PTHR46118">
    <property type="entry name" value="PROTEIN ABHD11"/>
    <property type="match status" value="1"/>
</dbReference>
<organism evidence="3 4">
    <name type="scientific">Nephila pilipes</name>
    <name type="common">Giant wood spider</name>
    <name type="synonym">Nephila maculata</name>
    <dbReference type="NCBI Taxonomy" id="299642"/>
    <lineage>
        <taxon>Eukaryota</taxon>
        <taxon>Metazoa</taxon>
        <taxon>Ecdysozoa</taxon>
        <taxon>Arthropoda</taxon>
        <taxon>Chelicerata</taxon>
        <taxon>Arachnida</taxon>
        <taxon>Araneae</taxon>
        <taxon>Araneomorphae</taxon>
        <taxon>Entelegynae</taxon>
        <taxon>Araneoidea</taxon>
        <taxon>Nephilidae</taxon>
        <taxon>Nephila</taxon>
    </lineage>
</organism>
<comment type="caution">
    <text evidence="3">The sequence shown here is derived from an EMBL/GenBank/DDBJ whole genome shotgun (WGS) entry which is preliminary data.</text>
</comment>
<evidence type="ECO:0000313" key="4">
    <source>
        <dbReference type="Proteomes" id="UP000887013"/>
    </source>
</evidence>